<accession>A0A8H6WX80</accession>
<dbReference type="OrthoDB" id="1470350at2759"/>
<dbReference type="SUPFAM" id="SSF48264">
    <property type="entry name" value="Cytochrome P450"/>
    <property type="match status" value="1"/>
</dbReference>
<evidence type="ECO:0000256" key="1">
    <source>
        <dbReference type="ARBA" id="ARBA00001971"/>
    </source>
</evidence>
<feature type="transmembrane region" description="Helical" evidence="10">
    <location>
        <begin position="40"/>
        <end position="66"/>
    </location>
</feature>
<name>A0A8H6WX80_9AGAR</name>
<dbReference type="AlphaFoldDB" id="A0A8H6WX80"/>
<feature type="transmembrane region" description="Helical" evidence="10">
    <location>
        <begin position="9"/>
        <end position="28"/>
    </location>
</feature>
<dbReference type="EMBL" id="JACAZI010000033">
    <property type="protein sequence ID" value="KAF7330275.1"/>
    <property type="molecule type" value="Genomic_DNA"/>
</dbReference>
<comment type="similarity">
    <text evidence="2 9">Belongs to the cytochrome P450 family.</text>
</comment>
<proteinExistence type="inferred from homology"/>
<evidence type="ECO:0000256" key="6">
    <source>
        <dbReference type="ARBA" id="ARBA00023004"/>
    </source>
</evidence>
<keyword evidence="5 9" id="KW-0560">Oxidoreductase</keyword>
<dbReference type="GO" id="GO:0005506">
    <property type="term" value="F:iron ion binding"/>
    <property type="evidence" value="ECO:0007669"/>
    <property type="project" value="InterPro"/>
</dbReference>
<dbReference type="InterPro" id="IPR017972">
    <property type="entry name" value="Cyt_P450_CS"/>
</dbReference>
<dbReference type="GO" id="GO:0016705">
    <property type="term" value="F:oxidoreductase activity, acting on paired donors, with incorporation or reduction of molecular oxygen"/>
    <property type="evidence" value="ECO:0007669"/>
    <property type="project" value="InterPro"/>
</dbReference>
<keyword evidence="10" id="KW-0472">Membrane</keyword>
<dbReference type="Gene3D" id="1.10.630.10">
    <property type="entry name" value="Cytochrome P450"/>
    <property type="match status" value="1"/>
</dbReference>
<keyword evidence="3 8" id="KW-0349">Heme</keyword>
<dbReference type="PROSITE" id="PS00086">
    <property type="entry name" value="CYTOCHROME_P450"/>
    <property type="match status" value="1"/>
</dbReference>
<keyword evidence="4 8" id="KW-0479">Metal-binding</keyword>
<sequence>MEATPGVRFLARNLLIPAIFIFFARRLVNATFGLTVSVQSVLWLSLGGIVAFAVAHTVASSVYQWFQAKSMGARLAPEIKGKWLGNIDVLQHLLDEQETGQSYLGGLSSNSYYLASNKLFLQGDTFLEPVKTLGPVYNLKLLGETHIFTVCPEHIQIILATDFDNYVKGERFRGCMDSVLGDGVFNSDGEMWSFHRSMTRPYFARDRVRHFEIFDRHAEKTIALIKGRMKEGYAVDFQDLVARFTMDAATEFLFGTCVDSLSAVLPYPHNASSDTPIPQSQRANDFPTAFGDAMRQITFREWVGWVWPLFEMFEDRTAKPMKIVRGFVDPIIHSAVEKKKRNAGVRNMEFEGADNGENDTLLDELLKSTTDPKLLRDETLNILLAGRETTMHTLTMTIYFLAMHPKVMSRLREEIINAVGPSARPSYDDIKGMKYLRAVINETLRLYPSVPFNLRETVKATTWPSPDPQEKPIYIPAGVKVPYSVMLMQRRTDLWGPDAEEFDPDRFLDDRLQYFVSNPFQFLPFNGGPRICLGQQFAYNEMSFVIIRLLQQFSSIQLDVEACPPQGRVPPSWAGKPGRKGIEQFRPQAHLTMYTLGGLWVKMAEA</sequence>
<reference evidence="11" key="1">
    <citation type="submission" date="2020-05" db="EMBL/GenBank/DDBJ databases">
        <title>Mycena genomes resolve the evolution of fungal bioluminescence.</title>
        <authorList>
            <person name="Tsai I.J."/>
        </authorList>
    </citation>
    <scope>NUCLEOTIDE SEQUENCE</scope>
    <source>
        <strain evidence="11">CCC161011</strain>
    </source>
</reference>
<dbReference type="PANTHER" id="PTHR24287:SF1">
    <property type="entry name" value="P450, PUTATIVE (EUROFUNG)-RELATED"/>
    <property type="match status" value="1"/>
</dbReference>
<evidence type="ECO:0000313" key="12">
    <source>
        <dbReference type="Proteomes" id="UP000620124"/>
    </source>
</evidence>
<keyword evidence="12" id="KW-1185">Reference proteome</keyword>
<keyword evidence="6 8" id="KW-0408">Iron</keyword>
<protein>
    <recommendedName>
        <fullName evidence="13">Cytochrome P450</fullName>
    </recommendedName>
</protein>
<dbReference type="PANTHER" id="PTHR24287">
    <property type="entry name" value="P450, PUTATIVE (EUROFUNG)-RELATED"/>
    <property type="match status" value="1"/>
</dbReference>
<dbReference type="Proteomes" id="UP000620124">
    <property type="component" value="Unassembled WGS sequence"/>
</dbReference>
<evidence type="ECO:0000256" key="9">
    <source>
        <dbReference type="RuleBase" id="RU000461"/>
    </source>
</evidence>
<evidence type="ECO:0000256" key="5">
    <source>
        <dbReference type="ARBA" id="ARBA00023002"/>
    </source>
</evidence>
<keyword evidence="10" id="KW-1133">Transmembrane helix</keyword>
<dbReference type="CDD" id="cd11063">
    <property type="entry name" value="CYP52"/>
    <property type="match status" value="1"/>
</dbReference>
<evidence type="ECO:0000313" key="11">
    <source>
        <dbReference type="EMBL" id="KAF7330275.1"/>
    </source>
</evidence>
<evidence type="ECO:0000256" key="3">
    <source>
        <dbReference type="ARBA" id="ARBA00022617"/>
    </source>
</evidence>
<evidence type="ECO:0000256" key="10">
    <source>
        <dbReference type="SAM" id="Phobius"/>
    </source>
</evidence>
<comment type="cofactor">
    <cofactor evidence="1 8">
        <name>heme</name>
        <dbReference type="ChEBI" id="CHEBI:30413"/>
    </cofactor>
</comment>
<dbReference type="GO" id="GO:0020037">
    <property type="term" value="F:heme binding"/>
    <property type="evidence" value="ECO:0007669"/>
    <property type="project" value="InterPro"/>
</dbReference>
<evidence type="ECO:0000256" key="4">
    <source>
        <dbReference type="ARBA" id="ARBA00022723"/>
    </source>
</evidence>
<dbReference type="PRINTS" id="PR00385">
    <property type="entry name" value="P450"/>
</dbReference>
<evidence type="ECO:0008006" key="13">
    <source>
        <dbReference type="Google" id="ProtNLM"/>
    </source>
</evidence>
<gene>
    <name evidence="11" type="ORF">MVEN_02465400</name>
</gene>
<dbReference type="InterPro" id="IPR001128">
    <property type="entry name" value="Cyt_P450"/>
</dbReference>
<dbReference type="InterPro" id="IPR047146">
    <property type="entry name" value="Cyt_P450_E_CYP52_fungi"/>
</dbReference>
<dbReference type="InterPro" id="IPR002401">
    <property type="entry name" value="Cyt_P450_E_grp-I"/>
</dbReference>
<organism evidence="11 12">
    <name type="scientific">Mycena venus</name>
    <dbReference type="NCBI Taxonomy" id="2733690"/>
    <lineage>
        <taxon>Eukaryota</taxon>
        <taxon>Fungi</taxon>
        <taxon>Dikarya</taxon>
        <taxon>Basidiomycota</taxon>
        <taxon>Agaricomycotina</taxon>
        <taxon>Agaricomycetes</taxon>
        <taxon>Agaricomycetidae</taxon>
        <taxon>Agaricales</taxon>
        <taxon>Marasmiineae</taxon>
        <taxon>Mycenaceae</taxon>
        <taxon>Mycena</taxon>
    </lineage>
</organism>
<dbReference type="Pfam" id="PF00067">
    <property type="entry name" value="p450"/>
    <property type="match status" value="1"/>
</dbReference>
<dbReference type="InterPro" id="IPR036396">
    <property type="entry name" value="Cyt_P450_sf"/>
</dbReference>
<feature type="binding site" description="axial binding residue" evidence="8">
    <location>
        <position position="532"/>
    </location>
    <ligand>
        <name>heme</name>
        <dbReference type="ChEBI" id="CHEBI:30413"/>
    </ligand>
    <ligandPart>
        <name>Fe</name>
        <dbReference type="ChEBI" id="CHEBI:18248"/>
    </ligandPart>
</feature>
<evidence type="ECO:0000256" key="7">
    <source>
        <dbReference type="ARBA" id="ARBA00023033"/>
    </source>
</evidence>
<keyword evidence="10" id="KW-0812">Transmembrane</keyword>
<dbReference type="PRINTS" id="PR00463">
    <property type="entry name" value="EP450I"/>
</dbReference>
<comment type="caution">
    <text evidence="11">The sequence shown here is derived from an EMBL/GenBank/DDBJ whole genome shotgun (WGS) entry which is preliminary data.</text>
</comment>
<evidence type="ECO:0000256" key="8">
    <source>
        <dbReference type="PIRSR" id="PIRSR602401-1"/>
    </source>
</evidence>
<keyword evidence="7 9" id="KW-0503">Monooxygenase</keyword>
<evidence type="ECO:0000256" key="2">
    <source>
        <dbReference type="ARBA" id="ARBA00010617"/>
    </source>
</evidence>
<dbReference type="GO" id="GO:0004497">
    <property type="term" value="F:monooxygenase activity"/>
    <property type="evidence" value="ECO:0007669"/>
    <property type="project" value="UniProtKB-KW"/>
</dbReference>